<dbReference type="SUPFAM" id="SSF52540">
    <property type="entry name" value="P-loop containing nucleoside triphosphate hydrolases"/>
    <property type="match status" value="2"/>
</dbReference>
<proteinExistence type="inferred from homology"/>
<keyword evidence="8" id="KW-0378">Hydrolase</keyword>
<keyword evidence="3" id="KW-0217">Developmental protein</keyword>
<dbReference type="InterPro" id="IPR001650">
    <property type="entry name" value="Helicase_C-like"/>
</dbReference>
<dbReference type="GO" id="GO:0005721">
    <property type="term" value="C:pericentric heterochromatin"/>
    <property type="evidence" value="ECO:0007669"/>
    <property type="project" value="TreeGrafter"/>
</dbReference>
<dbReference type="KEGG" id="apln:108742526"/>
<dbReference type="PROSITE" id="PS51192">
    <property type="entry name" value="HELICASE_ATP_BIND_1"/>
    <property type="match status" value="1"/>
</dbReference>
<dbReference type="FunFam" id="3.40.50.300:FF:000577">
    <property type="entry name" value="lymphoid-specific helicase isoform X1"/>
    <property type="match status" value="1"/>
</dbReference>
<dbReference type="GO" id="GO:0016787">
    <property type="term" value="F:hydrolase activity"/>
    <property type="evidence" value="ECO:0007669"/>
    <property type="project" value="UniProtKB-KW"/>
</dbReference>
<evidence type="ECO:0000313" key="22">
    <source>
        <dbReference type="RefSeq" id="XP_018333271.1"/>
    </source>
</evidence>
<evidence type="ECO:0000256" key="14">
    <source>
        <dbReference type="ARBA" id="ARBA00023242"/>
    </source>
</evidence>
<evidence type="ECO:0000256" key="3">
    <source>
        <dbReference type="ARBA" id="ARBA00022473"/>
    </source>
</evidence>
<dbReference type="InterPro" id="IPR014001">
    <property type="entry name" value="Helicase_ATP-bd"/>
</dbReference>
<feature type="domain" description="Helicase C-terminal" evidence="20">
    <location>
        <begin position="532"/>
        <end position="682"/>
    </location>
</feature>
<dbReference type="InterPro" id="IPR000330">
    <property type="entry name" value="SNF2_N"/>
</dbReference>
<dbReference type="OrthoDB" id="448448at2759"/>
<keyword evidence="11" id="KW-0805">Transcription regulation</keyword>
<evidence type="ECO:0000256" key="18">
    <source>
        <dbReference type="SAM" id="MobiDB-lite"/>
    </source>
</evidence>
<evidence type="ECO:0000313" key="21">
    <source>
        <dbReference type="Proteomes" id="UP000192223"/>
    </source>
</evidence>
<dbReference type="GO" id="GO:0031508">
    <property type="term" value="P:pericentric heterochromatin formation"/>
    <property type="evidence" value="ECO:0007669"/>
    <property type="project" value="TreeGrafter"/>
</dbReference>
<evidence type="ECO:0000256" key="6">
    <source>
        <dbReference type="ARBA" id="ARBA00022741"/>
    </source>
</evidence>
<evidence type="ECO:0000256" key="2">
    <source>
        <dbReference type="ARBA" id="ARBA00007025"/>
    </source>
</evidence>
<evidence type="ECO:0000256" key="9">
    <source>
        <dbReference type="ARBA" id="ARBA00022806"/>
    </source>
</evidence>
<keyword evidence="6" id="KW-0547">Nucleotide-binding</keyword>
<reference evidence="22" key="1">
    <citation type="submission" date="2025-08" db="UniProtKB">
        <authorList>
            <consortium name="RefSeq"/>
        </authorList>
    </citation>
    <scope>IDENTIFICATION</scope>
    <source>
        <tissue evidence="22">Entire body</tissue>
    </source>
</reference>
<dbReference type="GO" id="GO:0006346">
    <property type="term" value="P:DNA methylation-dependent constitutive heterochromatin formation"/>
    <property type="evidence" value="ECO:0007669"/>
    <property type="project" value="TreeGrafter"/>
</dbReference>
<dbReference type="STRING" id="224129.A0A1W4XAY5"/>
<dbReference type="PANTHER" id="PTHR47161">
    <property type="entry name" value="LYMPHOID-SPECIFIC HELICASE"/>
    <property type="match status" value="1"/>
</dbReference>
<accession>A0A1W4XAY5</accession>
<dbReference type="GO" id="GO:0005634">
    <property type="term" value="C:nucleus"/>
    <property type="evidence" value="ECO:0007669"/>
    <property type="project" value="UniProtKB-SubCell"/>
</dbReference>
<dbReference type="CDD" id="cd18793">
    <property type="entry name" value="SF2_C_SNF"/>
    <property type="match status" value="1"/>
</dbReference>
<dbReference type="GO" id="GO:0044027">
    <property type="term" value="P:negative regulation of gene expression via chromosomal CpG island methylation"/>
    <property type="evidence" value="ECO:0007669"/>
    <property type="project" value="TreeGrafter"/>
</dbReference>
<keyword evidence="4" id="KW-0597">Phosphoprotein</keyword>
<evidence type="ECO:0000256" key="17">
    <source>
        <dbReference type="ARBA" id="ARBA00081399"/>
    </source>
</evidence>
<dbReference type="PROSITE" id="PS51194">
    <property type="entry name" value="HELICASE_CTER"/>
    <property type="match status" value="1"/>
</dbReference>
<comment type="subcellular location">
    <subcellularLocation>
        <location evidence="1">Nucleus</location>
    </subcellularLocation>
</comment>
<organism evidence="21 22">
    <name type="scientific">Agrilus planipennis</name>
    <name type="common">Emerald ash borer</name>
    <name type="synonym">Agrilus marcopoli</name>
    <dbReference type="NCBI Taxonomy" id="224129"/>
    <lineage>
        <taxon>Eukaryota</taxon>
        <taxon>Metazoa</taxon>
        <taxon>Ecdysozoa</taxon>
        <taxon>Arthropoda</taxon>
        <taxon>Hexapoda</taxon>
        <taxon>Insecta</taxon>
        <taxon>Pterygota</taxon>
        <taxon>Neoptera</taxon>
        <taxon>Endopterygota</taxon>
        <taxon>Coleoptera</taxon>
        <taxon>Polyphaga</taxon>
        <taxon>Elateriformia</taxon>
        <taxon>Buprestoidea</taxon>
        <taxon>Buprestidae</taxon>
        <taxon>Agrilinae</taxon>
        <taxon>Agrilus</taxon>
    </lineage>
</organism>
<dbReference type="GO" id="GO:0004386">
    <property type="term" value="F:helicase activity"/>
    <property type="evidence" value="ECO:0007669"/>
    <property type="project" value="UniProtKB-KW"/>
</dbReference>
<keyword evidence="12" id="KW-0175">Coiled coil</keyword>
<dbReference type="FunFam" id="3.40.50.10810:FF:000015">
    <property type="entry name" value="lymphoid-specific helicase isoform X1"/>
    <property type="match status" value="1"/>
</dbReference>
<dbReference type="Gene3D" id="3.40.50.10810">
    <property type="entry name" value="Tandem AAA-ATPase domain"/>
    <property type="match status" value="1"/>
</dbReference>
<keyword evidence="15" id="KW-0131">Cell cycle</keyword>
<evidence type="ECO:0000256" key="5">
    <source>
        <dbReference type="ARBA" id="ARBA00022618"/>
    </source>
</evidence>
<dbReference type="Pfam" id="PF00271">
    <property type="entry name" value="Helicase_C"/>
    <property type="match status" value="1"/>
</dbReference>
<keyword evidence="5" id="KW-0132">Cell division</keyword>
<dbReference type="GO" id="GO:0051301">
    <property type="term" value="P:cell division"/>
    <property type="evidence" value="ECO:0007669"/>
    <property type="project" value="UniProtKB-KW"/>
</dbReference>
<evidence type="ECO:0000256" key="4">
    <source>
        <dbReference type="ARBA" id="ARBA00022553"/>
    </source>
</evidence>
<dbReference type="InParanoid" id="A0A1W4XAY5"/>
<feature type="compositionally biased region" description="Polar residues" evidence="18">
    <location>
        <begin position="1"/>
        <end position="18"/>
    </location>
</feature>
<dbReference type="AlphaFoldDB" id="A0A1W4XAY5"/>
<keyword evidence="7" id="KW-0498">Mitosis</keyword>
<evidence type="ECO:0000259" key="19">
    <source>
        <dbReference type="PROSITE" id="PS51192"/>
    </source>
</evidence>
<evidence type="ECO:0000256" key="15">
    <source>
        <dbReference type="ARBA" id="ARBA00023306"/>
    </source>
</evidence>
<dbReference type="InterPro" id="IPR027417">
    <property type="entry name" value="P-loop_NTPase"/>
</dbReference>
<evidence type="ECO:0000256" key="13">
    <source>
        <dbReference type="ARBA" id="ARBA00023163"/>
    </source>
</evidence>
<evidence type="ECO:0000256" key="12">
    <source>
        <dbReference type="ARBA" id="ARBA00023054"/>
    </source>
</evidence>
<keyword evidence="21" id="KW-1185">Reference proteome</keyword>
<dbReference type="SMART" id="SM00487">
    <property type="entry name" value="DEXDc"/>
    <property type="match status" value="1"/>
</dbReference>
<dbReference type="InterPro" id="IPR049730">
    <property type="entry name" value="SNF2/RAD54-like_C"/>
</dbReference>
<name>A0A1W4XAY5_AGRPL</name>
<dbReference type="Gene3D" id="3.40.50.300">
    <property type="entry name" value="P-loop containing nucleotide triphosphate hydrolases"/>
    <property type="match status" value="1"/>
</dbReference>
<keyword evidence="9" id="KW-0347">Helicase</keyword>
<evidence type="ECO:0000256" key="7">
    <source>
        <dbReference type="ARBA" id="ARBA00022776"/>
    </source>
</evidence>
<evidence type="ECO:0000256" key="16">
    <source>
        <dbReference type="ARBA" id="ARBA00053349"/>
    </source>
</evidence>
<evidence type="ECO:0000256" key="10">
    <source>
        <dbReference type="ARBA" id="ARBA00022840"/>
    </source>
</evidence>
<dbReference type="GeneID" id="108742526"/>
<dbReference type="Pfam" id="PF00176">
    <property type="entry name" value="SNF2-rel_dom"/>
    <property type="match status" value="1"/>
</dbReference>
<keyword evidence="10" id="KW-0067">ATP-binding</keyword>
<gene>
    <name evidence="22" type="primary">LOC108742526</name>
</gene>
<dbReference type="SMART" id="SM00490">
    <property type="entry name" value="HELICc"/>
    <property type="match status" value="1"/>
</dbReference>
<comment type="function">
    <text evidence="16">Plays an essential role in normal development and survival. Involved in regulation of the expansion or survival of lymphoid cells. Required for de novo or maintenance DNA methylation. May control silencing of the imprinted CDKN1C gene through DNA methylation. May play a role in formation and organization of heterochromatin, implying a functional role in the regulation of transcription and mitosis.</text>
</comment>
<dbReference type="GO" id="GO:0005524">
    <property type="term" value="F:ATP binding"/>
    <property type="evidence" value="ECO:0007669"/>
    <property type="project" value="UniProtKB-KW"/>
</dbReference>
<feature type="domain" description="Helicase ATP-binding" evidence="19">
    <location>
        <begin position="153"/>
        <end position="324"/>
    </location>
</feature>
<dbReference type="Proteomes" id="UP000192223">
    <property type="component" value="Unplaced"/>
</dbReference>
<feature type="region of interest" description="Disordered" evidence="18">
    <location>
        <begin position="1"/>
        <end position="25"/>
    </location>
</feature>
<evidence type="ECO:0000256" key="1">
    <source>
        <dbReference type="ARBA" id="ARBA00004123"/>
    </source>
</evidence>
<dbReference type="GO" id="GO:0003682">
    <property type="term" value="F:chromatin binding"/>
    <property type="evidence" value="ECO:0007669"/>
    <property type="project" value="TreeGrafter"/>
</dbReference>
<evidence type="ECO:0000256" key="11">
    <source>
        <dbReference type="ARBA" id="ARBA00023015"/>
    </source>
</evidence>
<keyword evidence="13" id="KW-0804">Transcription</keyword>
<evidence type="ECO:0000256" key="8">
    <source>
        <dbReference type="ARBA" id="ARBA00022801"/>
    </source>
</evidence>
<keyword evidence="14" id="KW-0539">Nucleus</keyword>
<comment type="similarity">
    <text evidence="2">Belongs to the SNF2/RAD54 helicase family.</text>
</comment>
<protein>
    <recommendedName>
        <fullName evidence="17">Proliferation-associated SNF2-like protein</fullName>
    </recommendedName>
</protein>
<dbReference type="RefSeq" id="XP_018333271.1">
    <property type="nucleotide sequence ID" value="XM_018477769.1"/>
</dbReference>
<dbReference type="PANTHER" id="PTHR47161:SF1">
    <property type="entry name" value="LYMPHOID-SPECIFIC HELICASE"/>
    <property type="match status" value="1"/>
</dbReference>
<evidence type="ECO:0000259" key="20">
    <source>
        <dbReference type="PROSITE" id="PS51194"/>
    </source>
</evidence>
<sequence length="746" mass="87094">MEIFNSNNGTNNEYQDFYNTKGPPLTENELEEKTIVKEKELIRLRKKKLQEEGEKLRKEQAIKSMKYLLSKSVKYSNFFQEKLQKYNIDPKTKRKKPLQEIKVEDWMDNNTVLHSNKKEKNTKDNTIDVTKQIKYFEGGTLRQYQIEGLTWMIVLFENGVNGILADEMGLGKTVQVIALICYLIQREIKGPFLIVAPLSTIPNWISEFKRFAPKIPVVLLHGNVYERNDQIRNILQREYKLEGKPVQPVVVTTYSVPFLVGNFFRSLKWQYVIVDEGHRLKNANSKLSQELRCLTTVNKLLLTGTPLQNSLIELWALLNFLLPHIFTDMDTFASLLMLEDVDNGKIVQEEEKNNVISTIHKVLAPFMLRRLKSDVMTDLVPKKEVLVYCPLTELQRDLYTYIIQKNIAKLRGQVSNGNDEVLNCDNEVVDDEPKRKRACVLKKTSYVEKTENDVEDLFYEEFIKEEEALLKKNLNRERVHFIYRITLQNNMMMFKKVVDHPFLVHFPLDPTSKEKKLLVNEDIVTQSGKMLVLDAMLAKLKKKNHKVLIFSTLVMQLDIIEDYLIMRDYKYCRLDGQQKLSQRQENIEMFNKDPETFVFLISTRAGGLGLNLTAADTVILYDRDWNPQADIQAQDRCHRIGQKKPVVVYSLVTKNTIDEQIIHCGNLKRRLEKIVMQDGKFKSLKGDDKARAELDLEELQRLLNLSDYSQKIHSNGYVFSDEELEKLLDRSDLYKELEAMQLKELL</sequence>
<dbReference type="InterPro" id="IPR038718">
    <property type="entry name" value="SNF2-like_sf"/>
</dbReference>